<comment type="function">
    <text evidence="8">Also involved in hydrogenase metallocenter assembly, probably by participating in the nickel insertion step. This function in hydrogenase biosynthesis requires chaperone activity and the presence of the metal-binding domain, but not PPIase activity.</text>
</comment>
<dbReference type="RefSeq" id="WP_183360866.1">
    <property type="nucleotide sequence ID" value="NZ_BLXZ01000003.1"/>
</dbReference>
<evidence type="ECO:0000256" key="1">
    <source>
        <dbReference type="ARBA" id="ARBA00000971"/>
    </source>
</evidence>
<dbReference type="PANTHER" id="PTHR47861">
    <property type="entry name" value="FKBP-TYPE PEPTIDYL-PROLYL CIS-TRANS ISOMERASE SLYD"/>
    <property type="match status" value="1"/>
</dbReference>
<evidence type="ECO:0000256" key="8">
    <source>
        <dbReference type="ARBA" id="ARBA00037071"/>
    </source>
</evidence>
<keyword evidence="5 9" id="KW-0697">Rotamase</keyword>
<comment type="similarity">
    <text evidence="3 10">Belongs to the FKBP-type PPIase family.</text>
</comment>
<comment type="catalytic activity">
    <reaction evidence="1 9 10">
        <text>[protein]-peptidylproline (omega=180) = [protein]-peptidylproline (omega=0)</text>
        <dbReference type="Rhea" id="RHEA:16237"/>
        <dbReference type="Rhea" id="RHEA-COMP:10747"/>
        <dbReference type="Rhea" id="RHEA-COMP:10748"/>
        <dbReference type="ChEBI" id="CHEBI:83833"/>
        <dbReference type="ChEBI" id="CHEBI:83834"/>
        <dbReference type="EC" id="5.2.1.8"/>
    </reaction>
</comment>
<dbReference type="GO" id="GO:0042026">
    <property type="term" value="P:protein refolding"/>
    <property type="evidence" value="ECO:0007669"/>
    <property type="project" value="UniProtKB-ARBA"/>
</dbReference>
<comment type="caution">
    <text evidence="12">The sequence shown here is derived from an EMBL/GenBank/DDBJ whole genome shotgun (WGS) entry which is preliminary data.</text>
</comment>
<sequence length="161" mass="17613">MVSEVKKNTVVTLDYTVTDSDGVLVDEGLEPLCYLHGGYEDIFPKIEEALQGKKVNDSVQVKLLPAEAFGEYDASLVQVEPREEFPEDLEVGSQVEGAAEGADDEEFILYRVTDIDDEKVVLDGNHPLAGLSIVFSCTVTAIREAGPEEIKQGHILDADEE</sequence>
<evidence type="ECO:0000256" key="2">
    <source>
        <dbReference type="ARBA" id="ARBA00004496"/>
    </source>
</evidence>
<evidence type="ECO:0000313" key="13">
    <source>
        <dbReference type="Proteomes" id="UP000587586"/>
    </source>
</evidence>
<dbReference type="AlphaFoldDB" id="A0A6V8N702"/>
<keyword evidence="6" id="KW-0143">Chaperone</keyword>
<dbReference type="EC" id="5.2.1.8" evidence="10"/>
<accession>A0A6V8N702</accession>
<keyword evidence="13" id="KW-1185">Reference proteome</keyword>
<protein>
    <recommendedName>
        <fullName evidence="10">Peptidyl-prolyl cis-trans isomerase</fullName>
        <ecNumber evidence="10">5.2.1.8</ecNumber>
    </recommendedName>
</protein>
<evidence type="ECO:0000256" key="7">
    <source>
        <dbReference type="ARBA" id="ARBA00023235"/>
    </source>
</evidence>
<dbReference type="SUPFAM" id="SSF54534">
    <property type="entry name" value="FKBP-like"/>
    <property type="match status" value="1"/>
</dbReference>
<dbReference type="PROSITE" id="PS50059">
    <property type="entry name" value="FKBP_PPIASE"/>
    <property type="match status" value="1"/>
</dbReference>
<dbReference type="InterPro" id="IPR001179">
    <property type="entry name" value="PPIase_FKBP_dom"/>
</dbReference>
<evidence type="ECO:0000256" key="10">
    <source>
        <dbReference type="RuleBase" id="RU003915"/>
    </source>
</evidence>
<evidence type="ECO:0000256" key="5">
    <source>
        <dbReference type="ARBA" id="ARBA00023110"/>
    </source>
</evidence>
<dbReference type="Pfam" id="PF00254">
    <property type="entry name" value="FKBP_C"/>
    <property type="match status" value="1"/>
</dbReference>
<proteinExistence type="inferred from homology"/>
<evidence type="ECO:0000256" key="9">
    <source>
        <dbReference type="PROSITE-ProRule" id="PRU00277"/>
    </source>
</evidence>
<dbReference type="EMBL" id="BLXZ01000003">
    <property type="protein sequence ID" value="GFO68348.1"/>
    <property type="molecule type" value="Genomic_DNA"/>
</dbReference>
<keyword evidence="7 9" id="KW-0413">Isomerase</keyword>
<evidence type="ECO:0000256" key="6">
    <source>
        <dbReference type="ARBA" id="ARBA00023186"/>
    </source>
</evidence>
<dbReference type="Proteomes" id="UP000587586">
    <property type="component" value="Unassembled WGS sequence"/>
</dbReference>
<feature type="domain" description="PPIase FKBP-type" evidence="11">
    <location>
        <begin position="8"/>
        <end position="95"/>
    </location>
</feature>
<comment type="subcellular location">
    <subcellularLocation>
        <location evidence="2">Cytoplasm</location>
    </subcellularLocation>
</comment>
<evidence type="ECO:0000313" key="12">
    <source>
        <dbReference type="EMBL" id="GFO68348.1"/>
    </source>
</evidence>
<dbReference type="GO" id="GO:0003755">
    <property type="term" value="F:peptidyl-prolyl cis-trans isomerase activity"/>
    <property type="evidence" value="ECO:0007669"/>
    <property type="project" value="UniProtKB-UniRule"/>
</dbReference>
<dbReference type="InterPro" id="IPR046357">
    <property type="entry name" value="PPIase_dom_sf"/>
</dbReference>
<evidence type="ECO:0000256" key="3">
    <source>
        <dbReference type="ARBA" id="ARBA00006577"/>
    </source>
</evidence>
<dbReference type="GO" id="GO:0005737">
    <property type="term" value="C:cytoplasm"/>
    <property type="evidence" value="ECO:0007669"/>
    <property type="project" value="UniProtKB-SubCell"/>
</dbReference>
<gene>
    <name evidence="12" type="ORF">GMLC_19270</name>
</gene>
<dbReference type="Gene3D" id="3.10.50.40">
    <property type="match status" value="1"/>
</dbReference>
<dbReference type="PANTHER" id="PTHR47861:SF3">
    <property type="entry name" value="FKBP-TYPE PEPTIDYL-PROLYL CIS-TRANS ISOMERASE SLYD"/>
    <property type="match status" value="1"/>
</dbReference>
<keyword evidence="4" id="KW-0963">Cytoplasm</keyword>
<name>A0A6V8N702_9BACT</name>
<reference evidence="13" key="1">
    <citation type="submission" date="2020-06" db="EMBL/GenBank/DDBJ databases">
        <title>Draft genomic sequecing of Geomonas sp. Red745.</title>
        <authorList>
            <person name="Itoh H."/>
            <person name="Xu Z.X."/>
            <person name="Ushijima N."/>
            <person name="Masuda Y."/>
            <person name="Shiratori Y."/>
            <person name="Senoo K."/>
        </authorList>
    </citation>
    <scope>NUCLEOTIDE SEQUENCE [LARGE SCALE GENOMIC DNA]</scope>
    <source>
        <strain evidence="13">Red745</strain>
    </source>
</reference>
<organism evidence="12 13">
    <name type="scientific">Geomonas limicola</name>
    <dbReference type="NCBI Taxonomy" id="2740186"/>
    <lineage>
        <taxon>Bacteria</taxon>
        <taxon>Pseudomonadati</taxon>
        <taxon>Thermodesulfobacteriota</taxon>
        <taxon>Desulfuromonadia</taxon>
        <taxon>Geobacterales</taxon>
        <taxon>Geobacteraceae</taxon>
        <taxon>Geomonas</taxon>
    </lineage>
</organism>
<evidence type="ECO:0000256" key="4">
    <source>
        <dbReference type="ARBA" id="ARBA00022490"/>
    </source>
</evidence>
<evidence type="ECO:0000259" key="11">
    <source>
        <dbReference type="PROSITE" id="PS50059"/>
    </source>
</evidence>